<evidence type="ECO:0000313" key="7">
    <source>
        <dbReference type="EMBL" id="SMC58195.1"/>
    </source>
</evidence>
<keyword evidence="3" id="KW-0731">Sigma factor</keyword>
<dbReference type="STRING" id="151894.SAMN04488524_1289"/>
<dbReference type="SUPFAM" id="SSF88659">
    <property type="entry name" value="Sigma3 and sigma4 domains of RNA polymerase sigma factors"/>
    <property type="match status" value="1"/>
</dbReference>
<keyword evidence="2" id="KW-0805">Transcription regulation</keyword>
<evidence type="ECO:0000256" key="1">
    <source>
        <dbReference type="ARBA" id="ARBA00010641"/>
    </source>
</evidence>
<organism evidence="7 8">
    <name type="scientific">Pedobacter africanus</name>
    <dbReference type="NCBI Taxonomy" id="151894"/>
    <lineage>
        <taxon>Bacteria</taxon>
        <taxon>Pseudomonadati</taxon>
        <taxon>Bacteroidota</taxon>
        <taxon>Sphingobacteriia</taxon>
        <taxon>Sphingobacteriales</taxon>
        <taxon>Sphingobacteriaceae</taxon>
        <taxon>Pedobacter</taxon>
    </lineage>
</organism>
<dbReference type="Pfam" id="PF04542">
    <property type="entry name" value="Sigma70_r2"/>
    <property type="match status" value="1"/>
</dbReference>
<evidence type="ECO:0000256" key="4">
    <source>
        <dbReference type="ARBA" id="ARBA00023163"/>
    </source>
</evidence>
<dbReference type="InterPro" id="IPR036388">
    <property type="entry name" value="WH-like_DNA-bd_sf"/>
</dbReference>
<evidence type="ECO:0000256" key="3">
    <source>
        <dbReference type="ARBA" id="ARBA00023082"/>
    </source>
</evidence>
<sequence length="192" mass="22557">MTDYSKLTDLELAALLNESDELAYTEIYNRYKGVLYLHAYSRLKNVEEVNDMIQELFAKLWDKRKTLVLKTNLSNYLYTAVRNRVIDFITHKKIESDYISGFQQFINQGEAATDHLLREKELSRIIEDEIQSLPSKMRQVFELSRKKNHSHREIAYELTLSEKTVKKHVNNALKILRVKLGSLIALMLILLH</sequence>
<evidence type="ECO:0000256" key="2">
    <source>
        <dbReference type="ARBA" id="ARBA00023015"/>
    </source>
</evidence>
<dbReference type="GO" id="GO:0006352">
    <property type="term" value="P:DNA-templated transcription initiation"/>
    <property type="evidence" value="ECO:0007669"/>
    <property type="project" value="InterPro"/>
</dbReference>
<dbReference type="Gene3D" id="1.10.1740.10">
    <property type="match status" value="1"/>
</dbReference>
<dbReference type="InterPro" id="IPR039425">
    <property type="entry name" value="RNA_pol_sigma-70-like"/>
</dbReference>
<reference evidence="8" key="1">
    <citation type="submission" date="2017-04" db="EMBL/GenBank/DDBJ databases">
        <authorList>
            <person name="Varghese N."/>
            <person name="Submissions S."/>
        </authorList>
    </citation>
    <scope>NUCLEOTIDE SEQUENCE [LARGE SCALE GENOMIC DNA]</scope>
    <source>
        <strain evidence="8">DSM 12126</strain>
    </source>
</reference>
<dbReference type="InterPro" id="IPR013325">
    <property type="entry name" value="RNA_pol_sigma_r2"/>
</dbReference>
<dbReference type="Pfam" id="PF08281">
    <property type="entry name" value="Sigma70_r4_2"/>
    <property type="match status" value="1"/>
</dbReference>
<accession>A0A1W2ABT6</accession>
<protein>
    <submittedName>
        <fullName evidence="7">RNA polymerase sigma-70 factor, ECF subfamily</fullName>
    </submittedName>
</protein>
<dbReference type="EMBL" id="FWXT01000001">
    <property type="protein sequence ID" value="SMC58195.1"/>
    <property type="molecule type" value="Genomic_DNA"/>
</dbReference>
<name>A0A1W2ABT6_9SPHI</name>
<dbReference type="InterPro" id="IPR013324">
    <property type="entry name" value="RNA_pol_sigma_r3/r4-like"/>
</dbReference>
<evidence type="ECO:0000313" key="8">
    <source>
        <dbReference type="Proteomes" id="UP000192756"/>
    </source>
</evidence>
<keyword evidence="4" id="KW-0804">Transcription</keyword>
<dbReference type="OrthoDB" id="659569at2"/>
<dbReference type="AlphaFoldDB" id="A0A1W2ABT6"/>
<dbReference type="InterPro" id="IPR014284">
    <property type="entry name" value="RNA_pol_sigma-70_dom"/>
</dbReference>
<dbReference type="GO" id="GO:0003677">
    <property type="term" value="F:DNA binding"/>
    <property type="evidence" value="ECO:0007669"/>
    <property type="project" value="InterPro"/>
</dbReference>
<dbReference type="SUPFAM" id="SSF88946">
    <property type="entry name" value="Sigma2 domain of RNA polymerase sigma factors"/>
    <property type="match status" value="1"/>
</dbReference>
<gene>
    <name evidence="7" type="ORF">SAMN04488524_1289</name>
</gene>
<feature type="domain" description="RNA polymerase sigma-70 region 2" evidence="5">
    <location>
        <begin position="27"/>
        <end position="92"/>
    </location>
</feature>
<evidence type="ECO:0000259" key="5">
    <source>
        <dbReference type="Pfam" id="PF04542"/>
    </source>
</evidence>
<dbReference type="PANTHER" id="PTHR43133">
    <property type="entry name" value="RNA POLYMERASE ECF-TYPE SIGMA FACTO"/>
    <property type="match status" value="1"/>
</dbReference>
<dbReference type="GO" id="GO:0016987">
    <property type="term" value="F:sigma factor activity"/>
    <property type="evidence" value="ECO:0007669"/>
    <property type="project" value="UniProtKB-KW"/>
</dbReference>
<dbReference type="PANTHER" id="PTHR43133:SF46">
    <property type="entry name" value="RNA POLYMERASE SIGMA-70 FACTOR ECF SUBFAMILY"/>
    <property type="match status" value="1"/>
</dbReference>
<comment type="similarity">
    <text evidence="1">Belongs to the sigma-70 factor family. ECF subfamily.</text>
</comment>
<dbReference type="InterPro" id="IPR014327">
    <property type="entry name" value="RNA_pol_sigma70_bacteroid"/>
</dbReference>
<evidence type="ECO:0000259" key="6">
    <source>
        <dbReference type="Pfam" id="PF08281"/>
    </source>
</evidence>
<feature type="domain" description="RNA polymerase sigma factor 70 region 4 type 2" evidence="6">
    <location>
        <begin position="124"/>
        <end position="175"/>
    </location>
</feature>
<dbReference type="NCBIfam" id="TIGR02985">
    <property type="entry name" value="Sig70_bacteroi1"/>
    <property type="match status" value="1"/>
</dbReference>
<dbReference type="RefSeq" id="WP_084237541.1">
    <property type="nucleotide sequence ID" value="NZ_FWXT01000001.1"/>
</dbReference>
<dbReference type="Gene3D" id="1.10.10.10">
    <property type="entry name" value="Winged helix-like DNA-binding domain superfamily/Winged helix DNA-binding domain"/>
    <property type="match status" value="1"/>
</dbReference>
<proteinExistence type="inferred from homology"/>
<dbReference type="NCBIfam" id="TIGR02937">
    <property type="entry name" value="sigma70-ECF"/>
    <property type="match status" value="1"/>
</dbReference>
<keyword evidence="8" id="KW-1185">Reference proteome</keyword>
<dbReference type="InterPro" id="IPR007627">
    <property type="entry name" value="RNA_pol_sigma70_r2"/>
</dbReference>
<dbReference type="Proteomes" id="UP000192756">
    <property type="component" value="Unassembled WGS sequence"/>
</dbReference>
<dbReference type="InterPro" id="IPR013249">
    <property type="entry name" value="RNA_pol_sigma70_r4_t2"/>
</dbReference>